<protein>
    <submittedName>
        <fullName evidence="2">Uncharacterized protein</fullName>
    </submittedName>
</protein>
<comment type="caution">
    <text evidence="2">The sequence shown here is derived from an EMBL/GenBank/DDBJ whole genome shotgun (WGS) entry which is preliminary data.</text>
</comment>
<dbReference type="RefSeq" id="XP_066665732.1">
    <property type="nucleotide sequence ID" value="XM_066813770.1"/>
</dbReference>
<keyword evidence="3" id="KW-1185">Reference proteome</keyword>
<accession>A0ABR1VU98</accession>
<feature type="region of interest" description="Disordered" evidence="1">
    <location>
        <begin position="21"/>
        <end position="44"/>
    </location>
</feature>
<dbReference type="GeneID" id="92046830"/>
<dbReference type="EMBL" id="JAQQWN010000007">
    <property type="protein sequence ID" value="KAK8074792.1"/>
    <property type="molecule type" value="Genomic_DNA"/>
</dbReference>
<dbReference type="Proteomes" id="UP001433268">
    <property type="component" value="Unassembled WGS sequence"/>
</dbReference>
<evidence type="ECO:0000313" key="2">
    <source>
        <dbReference type="EMBL" id="KAK8074792.1"/>
    </source>
</evidence>
<reference evidence="2 3" key="1">
    <citation type="submission" date="2023-01" db="EMBL/GenBank/DDBJ databases">
        <title>Analysis of 21 Apiospora genomes using comparative genomics revels a genus with tremendous synthesis potential of carbohydrate active enzymes and secondary metabolites.</title>
        <authorList>
            <person name="Sorensen T."/>
        </authorList>
    </citation>
    <scope>NUCLEOTIDE SEQUENCE [LARGE SCALE GENOMIC DNA]</scope>
    <source>
        <strain evidence="2 3">CBS 114990</strain>
    </source>
</reference>
<evidence type="ECO:0000256" key="1">
    <source>
        <dbReference type="SAM" id="MobiDB-lite"/>
    </source>
</evidence>
<feature type="compositionally biased region" description="Polar residues" evidence="1">
    <location>
        <begin position="25"/>
        <end position="35"/>
    </location>
</feature>
<evidence type="ECO:0000313" key="3">
    <source>
        <dbReference type="Proteomes" id="UP001433268"/>
    </source>
</evidence>
<name>A0ABR1VU98_9PEZI</name>
<gene>
    <name evidence="2" type="ORF">PG997_009455</name>
</gene>
<sequence length="99" mass="10759">MARLYPRLLKGHLPIRAAAVGPDGSVTTNTPTATCTHRKERERPRPVCMQPEVWGRALWRKHPSGASPKLGAVAMGLVRLGKATPMPIGKQDSNWPAEA</sequence>
<organism evidence="2 3">
    <name type="scientific">Apiospora hydei</name>
    <dbReference type="NCBI Taxonomy" id="1337664"/>
    <lineage>
        <taxon>Eukaryota</taxon>
        <taxon>Fungi</taxon>
        <taxon>Dikarya</taxon>
        <taxon>Ascomycota</taxon>
        <taxon>Pezizomycotina</taxon>
        <taxon>Sordariomycetes</taxon>
        <taxon>Xylariomycetidae</taxon>
        <taxon>Amphisphaeriales</taxon>
        <taxon>Apiosporaceae</taxon>
        <taxon>Apiospora</taxon>
    </lineage>
</organism>
<proteinExistence type="predicted"/>